<evidence type="ECO:0000313" key="2">
    <source>
        <dbReference type="Proteomes" id="UP000054388"/>
    </source>
</evidence>
<organism evidence="1 2">
    <name type="scientific">Chryseobacterium aquaticum subsp. greenlandense</name>
    <dbReference type="NCBI Taxonomy" id="345663"/>
    <lineage>
        <taxon>Bacteria</taxon>
        <taxon>Pseudomonadati</taxon>
        <taxon>Bacteroidota</taxon>
        <taxon>Flavobacteriia</taxon>
        <taxon>Flavobacteriales</taxon>
        <taxon>Weeksellaceae</taxon>
        <taxon>Chryseobacterium group</taxon>
        <taxon>Chryseobacterium</taxon>
    </lineage>
</organism>
<dbReference type="EMBL" id="LMAI01000004">
    <property type="protein sequence ID" value="KUJ56721.1"/>
    <property type="molecule type" value="Genomic_DNA"/>
</dbReference>
<evidence type="ECO:0000313" key="1">
    <source>
        <dbReference type="EMBL" id="KUJ56721.1"/>
    </source>
</evidence>
<accession>A0A101CI78</accession>
<comment type="caution">
    <text evidence="1">The sequence shown here is derived from an EMBL/GenBank/DDBJ whole genome shotgun (WGS) entry which is preliminary data.</text>
</comment>
<name>A0A101CI78_9FLAO</name>
<dbReference type="Proteomes" id="UP000054388">
    <property type="component" value="Unassembled WGS sequence"/>
</dbReference>
<dbReference type="RefSeq" id="WP_059136628.1">
    <property type="nucleotide sequence ID" value="NZ_LMAI01000004.1"/>
</dbReference>
<dbReference type="AlphaFoldDB" id="A0A101CI78"/>
<reference evidence="1 2" key="1">
    <citation type="submission" date="2015-10" db="EMBL/GenBank/DDBJ databases">
        <title>Genome sequence of Chryseobacterium greenlandense.</title>
        <authorList>
            <person name="Newman J."/>
            <person name="Fischer K."/>
            <person name="Miller J."/>
        </authorList>
    </citation>
    <scope>NUCLEOTIDE SEQUENCE [LARGE SCALE GENOMIC DNA]</scope>
    <source>
        <strain evidence="1 2">UMB34</strain>
    </source>
</reference>
<gene>
    <name evidence="1" type="ORF">AR686_09205</name>
</gene>
<protein>
    <submittedName>
        <fullName evidence="1">Uncharacterized protein</fullName>
    </submittedName>
</protein>
<sequence length="110" mass="12539">MRNLVLNYFEEINNTIIENGDLKYCDKLNLTVDKNNEPAISRVNLATQTFTKTYDEASDSDSDRNAVLMSTQTRTFTNTESSDSDRDNRINLLMITSTITESQELTDSDK</sequence>
<proteinExistence type="predicted"/>